<keyword evidence="3" id="KW-1185">Reference proteome</keyword>
<sequence length="647" mass="71200">MTCKKVVAGAIASVLALWAAGAAAQECEATCFQKRWVYWGGNLMVTERDSAGRTPFENFNALLPTIKAAGFNGVALNLGGDGSYVQLVNPETSADRKKAISDRIKLAIGNANAAGLEVIPIGGHPELVSQLRPDLMEAFPTTTLYKAQSGVASVVNAGKNLFAEPAGFEVDASGWAVDAFQPTYGAGVEIDPTVGHESARAMRMQSWRALPAGKTWAASRLYRKLTLKPHTAYQISFWLKPGAMTKPEKLQFFIQTADGRPDAPLYRHASQGLGWGSTPDGNWNAEGNTTKFVAQAKAAAAGNPTWQQYNVQFNSGNFTEAYAYFGMYNVIEGANTVWIDDIKLEEIGITHPVERGQGDYVVTRTSDGKVLPSTDYTVNGATLTIHNKDMANADLKVAWRQSPSRMFKGVAAVACDGGDFYRVQENYYANAIAPLFNNQIPKVVTGSPKKYFMYYDEIPVLNWEQNDARCSRRSAGDYLGHMVRGVQNPLENAGVETLTWNDMFDPNMNAIARYYQVNGSLLKTGATTSFKSGNADIDLHPDTVIVNWTGGEELTEAAQTKRRESLLYFREYPQVIALYYEKKDTTTAWLNALTAAYEKEKTLDTPTSLKIDGIMYTTWFNNYGDLAAVAEQIRKSPYAKHWPKPQQ</sequence>
<protein>
    <submittedName>
        <fullName evidence="2">Uncharacterized protein</fullName>
    </submittedName>
</protein>
<evidence type="ECO:0000256" key="1">
    <source>
        <dbReference type="SAM" id="SignalP"/>
    </source>
</evidence>
<accession>A0ABZ1UTL6</accession>
<organism evidence="2 3">
    <name type="scientific">[Empedobacter] haloabium</name>
    <dbReference type="NCBI Taxonomy" id="592317"/>
    <lineage>
        <taxon>Bacteria</taxon>
        <taxon>Pseudomonadati</taxon>
        <taxon>Pseudomonadota</taxon>
        <taxon>Betaproteobacteria</taxon>
        <taxon>Burkholderiales</taxon>
        <taxon>Oxalobacteraceae</taxon>
        <taxon>Telluria group</taxon>
        <taxon>Telluria group incertae sedis</taxon>
    </lineage>
</organism>
<dbReference type="Gene3D" id="2.60.120.260">
    <property type="entry name" value="Galactose-binding domain-like"/>
    <property type="match status" value="1"/>
</dbReference>
<dbReference type="EMBL" id="CP136508">
    <property type="protein sequence ID" value="WUR15859.1"/>
    <property type="molecule type" value="Genomic_DNA"/>
</dbReference>
<reference evidence="2 3" key="1">
    <citation type="journal article" date="2019" name="Int. J. Syst. Evol. Microbiol.">
        <title>The Draft Whole-Genome Sequence of the Antibiotic Producer Empedobacter haloabium ATCC 31962 Provides Indications for Its Taxonomic Reclassification.</title>
        <authorList>
            <person name="Miess H."/>
            <person name="Arlt P."/>
            <person name="Apel A.K."/>
            <person name="Weber T."/>
            <person name="Nieselt K."/>
            <person name="Hanssen F."/>
            <person name="Czemmel S."/>
            <person name="Nahnsen S."/>
            <person name="Gross H."/>
        </authorList>
    </citation>
    <scope>NUCLEOTIDE SEQUENCE [LARGE SCALE GENOMIC DNA]</scope>
    <source>
        <strain evidence="2 3">ATCC 31962</strain>
    </source>
</reference>
<gene>
    <name evidence="2" type="ORF">E7V67_012355</name>
</gene>
<keyword evidence="1" id="KW-0732">Signal</keyword>
<dbReference type="Gene3D" id="3.20.20.80">
    <property type="entry name" value="Glycosidases"/>
    <property type="match status" value="1"/>
</dbReference>
<evidence type="ECO:0000313" key="3">
    <source>
        <dbReference type="Proteomes" id="UP000321323"/>
    </source>
</evidence>
<name>A0ABZ1UTL6_9BURK</name>
<proteinExistence type="predicted"/>
<evidence type="ECO:0000313" key="2">
    <source>
        <dbReference type="EMBL" id="WUR15859.1"/>
    </source>
</evidence>
<dbReference type="Proteomes" id="UP000321323">
    <property type="component" value="Chromosome"/>
</dbReference>
<feature type="chain" id="PRO_5045230871" evidence="1">
    <location>
        <begin position="25"/>
        <end position="647"/>
    </location>
</feature>
<feature type="signal peptide" evidence="1">
    <location>
        <begin position="1"/>
        <end position="24"/>
    </location>
</feature>